<keyword evidence="3" id="KW-1185">Reference proteome</keyword>
<comment type="caution">
    <text evidence="2">The sequence shown here is derived from an EMBL/GenBank/DDBJ whole genome shotgun (WGS) entry which is preliminary data.</text>
</comment>
<accession>A0A9W6TG72</accession>
<sequence length="300" mass="33602">MAWLGRASAVEPYRVVPGRVGRLQTAVERGEGARSYPVVCSACSDSDSDDDVPLSALRAKAPAVKQEVKTEVKEEVNGASNGKRQVVDSDTDDDVPISGLAKRKKMKVETKVKQEKTPVSTPKSTPRKTKKRIKIRQQECTEELYETLKGRLVQELLCRWWYAMEWPPKKKSGSVYLGSIIDIRSSVGKPSFLHFFAMSSTDLLKLLLQAYDKQMEVLVEHEGSDTPLLKELQKARASASRINAEKADRSARKVLKEFAELEREIKEVEALALKEENNPSDEGDEDEDDDDDDDDDTADD</sequence>
<organism evidence="2 3">
    <name type="scientific">Phytophthora lilii</name>
    <dbReference type="NCBI Taxonomy" id="2077276"/>
    <lineage>
        <taxon>Eukaryota</taxon>
        <taxon>Sar</taxon>
        <taxon>Stramenopiles</taxon>
        <taxon>Oomycota</taxon>
        <taxon>Peronosporomycetes</taxon>
        <taxon>Peronosporales</taxon>
        <taxon>Peronosporaceae</taxon>
        <taxon>Phytophthora</taxon>
    </lineage>
</organism>
<evidence type="ECO:0000313" key="2">
    <source>
        <dbReference type="EMBL" id="GMF12579.1"/>
    </source>
</evidence>
<proteinExistence type="predicted"/>
<feature type="region of interest" description="Disordered" evidence="1">
    <location>
        <begin position="70"/>
        <end position="133"/>
    </location>
</feature>
<feature type="compositionally biased region" description="Acidic residues" evidence="1">
    <location>
        <begin position="278"/>
        <end position="300"/>
    </location>
</feature>
<reference evidence="2" key="1">
    <citation type="submission" date="2023-04" db="EMBL/GenBank/DDBJ databases">
        <title>Phytophthora lilii NBRC 32176.</title>
        <authorList>
            <person name="Ichikawa N."/>
            <person name="Sato H."/>
            <person name="Tonouchi N."/>
        </authorList>
    </citation>
    <scope>NUCLEOTIDE SEQUENCE</scope>
    <source>
        <strain evidence="2">NBRC 32176</strain>
    </source>
</reference>
<dbReference type="Proteomes" id="UP001165083">
    <property type="component" value="Unassembled WGS sequence"/>
</dbReference>
<evidence type="ECO:0000313" key="3">
    <source>
        <dbReference type="Proteomes" id="UP001165083"/>
    </source>
</evidence>
<gene>
    <name evidence="2" type="ORF">Plil01_000317000</name>
</gene>
<feature type="compositionally biased region" description="Basic and acidic residues" evidence="1">
    <location>
        <begin position="107"/>
        <end position="116"/>
    </location>
</feature>
<name>A0A9W6TG72_9STRA</name>
<dbReference type="OrthoDB" id="74703at2759"/>
<dbReference type="EMBL" id="BSXW01000126">
    <property type="protein sequence ID" value="GMF12579.1"/>
    <property type="molecule type" value="Genomic_DNA"/>
</dbReference>
<evidence type="ECO:0000256" key="1">
    <source>
        <dbReference type="SAM" id="MobiDB-lite"/>
    </source>
</evidence>
<feature type="region of interest" description="Disordered" evidence="1">
    <location>
        <begin position="270"/>
        <end position="300"/>
    </location>
</feature>
<dbReference type="AlphaFoldDB" id="A0A9W6TG72"/>
<protein>
    <submittedName>
        <fullName evidence="2">Unnamed protein product</fullName>
    </submittedName>
</protein>